<dbReference type="Gene3D" id="3.40.50.200">
    <property type="entry name" value="Peptidase S8/S53 domain"/>
    <property type="match status" value="1"/>
</dbReference>
<reference evidence="3" key="1">
    <citation type="submission" date="2017-05" db="EMBL/GenBank/DDBJ databases">
        <title>Streptomyces olivochromogenes NBRC 3561 whole genome shotgun sequence.</title>
        <authorList>
            <person name="Dohra H."/>
            <person name="Kodani S."/>
        </authorList>
    </citation>
    <scope>NUCLEOTIDE SEQUENCE [LARGE SCALE GENOMIC DNA]</scope>
    <source>
        <strain evidence="3">NBRC 3561</strain>
    </source>
</reference>
<evidence type="ECO:0000313" key="2">
    <source>
        <dbReference type="EMBL" id="GAX58308.1"/>
    </source>
</evidence>
<dbReference type="EMBL" id="BDQI01000049">
    <property type="protein sequence ID" value="GAX58308.1"/>
    <property type="molecule type" value="Genomic_DNA"/>
</dbReference>
<feature type="region of interest" description="Disordered" evidence="1">
    <location>
        <begin position="83"/>
        <end position="142"/>
    </location>
</feature>
<evidence type="ECO:0000313" key="3">
    <source>
        <dbReference type="Proteomes" id="UP000217446"/>
    </source>
</evidence>
<proteinExistence type="predicted"/>
<protein>
    <submittedName>
        <fullName evidence="2">Peptidase S8</fullName>
    </submittedName>
</protein>
<dbReference type="InterPro" id="IPR036852">
    <property type="entry name" value="Peptidase_S8/S53_dom_sf"/>
</dbReference>
<comment type="caution">
    <text evidence="2">The sequence shown here is derived from an EMBL/GenBank/DDBJ whole genome shotgun (WGS) entry which is preliminary data.</text>
</comment>
<dbReference type="Proteomes" id="UP000217446">
    <property type="component" value="Unassembled WGS sequence"/>
</dbReference>
<organism evidence="2 3">
    <name type="scientific">Streptomyces olivochromogenes</name>
    <dbReference type="NCBI Taxonomy" id="1963"/>
    <lineage>
        <taxon>Bacteria</taxon>
        <taxon>Bacillati</taxon>
        <taxon>Actinomycetota</taxon>
        <taxon>Actinomycetes</taxon>
        <taxon>Kitasatosporales</taxon>
        <taxon>Streptomycetaceae</taxon>
        <taxon>Streptomyces</taxon>
    </lineage>
</organism>
<accession>A0A250VVL0</accession>
<sequence length="142" mass="14752">MSCFALAHNDVRQAKSLQPLAAPAGLSPADLQSAYDLPSGTAGYGATPALVDAYDAPNAEADPAVYRSQFGLPPCTTDNGCFPRTDPGVFRSSEEQAPVPVRPVPRGRGSGLPASASALVESGRSERSEAKTRPLTRTATPR</sequence>
<dbReference type="AlphaFoldDB" id="A0A250VVL0"/>
<dbReference type="RefSeq" id="WP_067374256.1">
    <property type="nucleotide sequence ID" value="NZ_BDQI01000049.1"/>
</dbReference>
<feature type="compositionally biased region" description="Basic and acidic residues" evidence="1">
    <location>
        <begin position="123"/>
        <end position="132"/>
    </location>
</feature>
<feature type="compositionally biased region" description="Low complexity" evidence="1">
    <location>
        <begin position="104"/>
        <end position="113"/>
    </location>
</feature>
<name>A0A250VVL0_STROL</name>
<dbReference type="GO" id="GO:0006508">
    <property type="term" value="P:proteolysis"/>
    <property type="evidence" value="ECO:0007669"/>
    <property type="project" value="InterPro"/>
</dbReference>
<gene>
    <name evidence="2" type="ORF">SO3561_09880</name>
</gene>
<keyword evidence="3" id="KW-1185">Reference proteome</keyword>
<dbReference type="STRING" id="1963.AQJ27_27300"/>
<evidence type="ECO:0000256" key="1">
    <source>
        <dbReference type="SAM" id="MobiDB-lite"/>
    </source>
</evidence>
<dbReference type="GO" id="GO:0004252">
    <property type="term" value="F:serine-type endopeptidase activity"/>
    <property type="evidence" value="ECO:0007669"/>
    <property type="project" value="InterPro"/>
</dbReference>